<feature type="region of interest" description="Disordered" evidence="1">
    <location>
        <begin position="1"/>
        <end position="55"/>
    </location>
</feature>
<proteinExistence type="predicted"/>
<protein>
    <submittedName>
        <fullName evidence="2">Uncharacterized protein</fullName>
    </submittedName>
</protein>
<dbReference type="AlphaFoldDB" id="A0A9I9E6L3"/>
<sequence>MGTNSFDKSEDFSEEDRGVSSSGAQSASNRTLNPSLQFSHKPYDQDTSSPLNLHY</sequence>
<feature type="compositionally biased region" description="Polar residues" evidence="1">
    <location>
        <begin position="45"/>
        <end position="55"/>
    </location>
</feature>
<evidence type="ECO:0000313" key="2">
    <source>
        <dbReference type="EnsemblPlants" id="MELO3C029432.2.1"/>
    </source>
</evidence>
<evidence type="ECO:0000256" key="1">
    <source>
        <dbReference type="SAM" id="MobiDB-lite"/>
    </source>
</evidence>
<reference evidence="2" key="1">
    <citation type="submission" date="2023-03" db="UniProtKB">
        <authorList>
            <consortium name="EnsemblPlants"/>
        </authorList>
    </citation>
    <scope>IDENTIFICATION</scope>
</reference>
<dbReference type="Gramene" id="MELO3C029432.2.1">
    <property type="protein sequence ID" value="MELO3C029432.2.1"/>
    <property type="gene ID" value="MELO3C029432.2"/>
</dbReference>
<organism evidence="2">
    <name type="scientific">Cucumis melo</name>
    <name type="common">Muskmelon</name>
    <dbReference type="NCBI Taxonomy" id="3656"/>
    <lineage>
        <taxon>Eukaryota</taxon>
        <taxon>Viridiplantae</taxon>
        <taxon>Streptophyta</taxon>
        <taxon>Embryophyta</taxon>
        <taxon>Tracheophyta</taxon>
        <taxon>Spermatophyta</taxon>
        <taxon>Magnoliopsida</taxon>
        <taxon>eudicotyledons</taxon>
        <taxon>Gunneridae</taxon>
        <taxon>Pentapetalae</taxon>
        <taxon>rosids</taxon>
        <taxon>fabids</taxon>
        <taxon>Cucurbitales</taxon>
        <taxon>Cucurbitaceae</taxon>
        <taxon>Benincaseae</taxon>
        <taxon>Cucumis</taxon>
    </lineage>
</organism>
<feature type="compositionally biased region" description="Polar residues" evidence="1">
    <location>
        <begin position="19"/>
        <end position="38"/>
    </location>
</feature>
<accession>A0A9I9E6L3</accession>
<name>A0A9I9E6L3_CUCME</name>
<feature type="compositionally biased region" description="Basic and acidic residues" evidence="1">
    <location>
        <begin position="7"/>
        <end position="18"/>
    </location>
</feature>
<dbReference type="EnsemblPlants" id="MELO3C029432.2.1">
    <property type="protein sequence ID" value="MELO3C029432.2.1"/>
    <property type="gene ID" value="MELO3C029432.2"/>
</dbReference>